<dbReference type="GO" id="GO:0019752">
    <property type="term" value="P:carboxylic acid metabolic process"/>
    <property type="evidence" value="ECO:0007669"/>
    <property type="project" value="UniProtKB-ARBA"/>
</dbReference>
<evidence type="ECO:0000313" key="4">
    <source>
        <dbReference type="EMBL" id="OGF65590.1"/>
    </source>
</evidence>
<protein>
    <submittedName>
        <fullName evidence="4">5-carboxymethyl-2-hydroxymuconate isomerase</fullName>
    </submittedName>
</protein>
<dbReference type="InterPro" id="IPR036663">
    <property type="entry name" value="Fumarylacetoacetase_C_sf"/>
</dbReference>
<keyword evidence="4" id="KW-0413">Isomerase</keyword>
<dbReference type="Proteomes" id="UP000178943">
    <property type="component" value="Unassembled WGS sequence"/>
</dbReference>
<evidence type="ECO:0000256" key="1">
    <source>
        <dbReference type="ARBA" id="ARBA00022723"/>
    </source>
</evidence>
<keyword evidence="1" id="KW-0479">Metal-binding</keyword>
<dbReference type="GO" id="GO:0046872">
    <property type="term" value="F:metal ion binding"/>
    <property type="evidence" value="ECO:0007669"/>
    <property type="project" value="UniProtKB-KW"/>
</dbReference>
<reference evidence="4 5" key="1">
    <citation type="journal article" date="2016" name="Nat. Commun.">
        <title>Thousands of microbial genomes shed light on interconnected biogeochemical processes in an aquifer system.</title>
        <authorList>
            <person name="Anantharaman K."/>
            <person name="Brown C.T."/>
            <person name="Hug L.A."/>
            <person name="Sharon I."/>
            <person name="Castelle C.J."/>
            <person name="Probst A.J."/>
            <person name="Thomas B.C."/>
            <person name="Singh A."/>
            <person name="Wilkins M.J."/>
            <person name="Karaoz U."/>
            <person name="Brodie E.L."/>
            <person name="Williams K.H."/>
            <person name="Hubbard S.S."/>
            <person name="Banfield J.F."/>
        </authorList>
    </citation>
    <scope>NUCLEOTIDE SEQUENCE [LARGE SCALE GENOMIC DNA]</scope>
</reference>
<dbReference type="Pfam" id="PF10370">
    <property type="entry name" value="Rv2993c-like_N"/>
    <property type="match status" value="1"/>
</dbReference>
<dbReference type="Gene3D" id="3.90.850.10">
    <property type="entry name" value="Fumarylacetoacetase-like, C-terminal domain"/>
    <property type="match status" value="1"/>
</dbReference>
<comment type="caution">
    <text evidence="4">The sequence shown here is derived from an EMBL/GenBank/DDBJ whole genome shotgun (WGS) entry which is preliminary data.</text>
</comment>
<organism evidence="4 5">
    <name type="scientific">Candidatus Fischerbacteria bacterium RBG_13_37_8</name>
    <dbReference type="NCBI Taxonomy" id="1817863"/>
    <lineage>
        <taxon>Bacteria</taxon>
        <taxon>Candidatus Fischeribacteriota</taxon>
    </lineage>
</organism>
<gene>
    <name evidence="4" type="ORF">A2Y62_12755</name>
</gene>
<dbReference type="AlphaFoldDB" id="A0A1F5VQH5"/>
<name>A0A1F5VQH5_9BACT</name>
<sequence>MKIVHFLSQDNKNCYGVLDSLESRTAYRIEGDIFSEYTITKEKQAAKKFLPPVYPPNILAMGLNYQRHADETGVAYPEIPVMFLKATTAVIGHEECILLPRAGPDSVDYEAELAVIIGRQAKNISVENAFDYILGYTCANDVSARDWQFDKQKKQWARGKSFDTFCPIGPFLVTKDEIENPDDLTVQTIINGTLFQDSRTSDMIFNVATIVSNASQSMTLLPGTVILTGTPQGVGFVRIPPRFLAVGDNVTVKIEKIGELKNQVKNE</sequence>
<dbReference type="PANTHER" id="PTHR11820:SF112">
    <property type="entry name" value="FUMARYLACETOACETATE HYDROLASE FAMILY PROTEIN (AFU_ORTHOLOGUE AFUA_1G02370)-RELATED"/>
    <property type="match status" value="1"/>
</dbReference>
<dbReference type="GO" id="GO:0016853">
    <property type="term" value="F:isomerase activity"/>
    <property type="evidence" value="ECO:0007669"/>
    <property type="project" value="UniProtKB-KW"/>
</dbReference>
<dbReference type="FunFam" id="3.90.850.10:FF:000002">
    <property type="entry name" value="2-hydroxyhepta-2,4-diene-1,7-dioate isomerase"/>
    <property type="match status" value="1"/>
</dbReference>
<dbReference type="InterPro" id="IPR018833">
    <property type="entry name" value="Rv2993c-like_N"/>
</dbReference>
<accession>A0A1F5VQH5</accession>
<feature type="domain" description="Rv2993c-like N-terminal" evidence="3">
    <location>
        <begin position="1"/>
        <end position="43"/>
    </location>
</feature>
<dbReference type="InterPro" id="IPR011234">
    <property type="entry name" value="Fumarylacetoacetase-like_C"/>
</dbReference>
<evidence type="ECO:0000313" key="5">
    <source>
        <dbReference type="Proteomes" id="UP000178943"/>
    </source>
</evidence>
<dbReference type="PANTHER" id="PTHR11820">
    <property type="entry name" value="ACYLPYRUVASE"/>
    <property type="match status" value="1"/>
</dbReference>
<evidence type="ECO:0000259" key="3">
    <source>
        <dbReference type="Pfam" id="PF10370"/>
    </source>
</evidence>
<dbReference type="Pfam" id="PF01557">
    <property type="entry name" value="FAA_hydrolase"/>
    <property type="match status" value="1"/>
</dbReference>
<proteinExistence type="predicted"/>
<dbReference type="EMBL" id="MFGW01000111">
    <property type="protein sequence ID" value="OGF65590.1"/>
    <property type="molecule type" value="Genomic_DNA"/>
</dbReference>
<evidence type="ECO:0000259" key="2">
    <source>
        <dbReference type="Pfam" id="PF01557"/>
    </source>
</evidence>
<dbReference type="STRING" id="1817863.A2Y62_12755"/>
<dbReference type="SUPFAM" id="SSF56529">
    <property type="entry name" value="FAH"/>
    <property type="match status" value="1"/>
</dbReference>
<feature type="domain" description="Fumarylacetoacetase-like C-terminal" evidence="2">
    <location>
        <begin position="58"/>
        <end position="264"/>
    </location>
</feature>